<dbReference type="SUPFAM" id="SSF52499">
    <property type="entry name" value="Isochorismatase-like hydrolases"/>
    <property type="match status" value="1"/>
</dbReference>
<dbReference type="InterPro" id="IPR050272">
    <property type="entry name" value="Isochorismatase-like_hydrls"/>
</dbReference>
<evidence type="ECO:0000259" key="2">
    <source>
        <dbReference type="Pfam" id="PF00857"/>
    </source>
</evidence>
<protein>
    <submittedName>
        <fullName evidence="3">Cysteine hydrolase</fullName>
    </submittedName>
</protein>
<reference evidence="3" key="1">
    <citation type="journal article" date="2020" name="mSystems">
        <title>Genome- and Community-Level Interaction Insights into Carbon Utilization and Element Cycling Functions of Hydrothermarchaeota in Hydrothermal Sediment.</title>
        <authorList>
            <person name="Zhou Z."/>
            <person name="Liu Y."/>
            <person name="Xu W."/>
            <person name="Pan J."/>
            <person name="Luo Z.H."/>
            <person name="Li M."/>
        </authorList>
    </citation>
    <scope>NUCLEOTIDE SEQUENCE [LARGE SCALE GENOMIC DNA]</scope>
    <source>
        <strain evidence="3">SpSt-81</strain>
    </source>
</reference>
<evidence type="ECO:0000313" key="3">
    <source>
        <dbReference type="EMBL" id="HFX14040.1"/>
    </source>
</evidence>
<dbReference type="InterPro" id="IPR036380">
    <property type="entry name" value="Isochorismatase-like_sf"/>
</dbReference>
<dbReference type="EMBL" id="DTIN01000033">
    <property type="protein sequence ID" value="HFX14040.1"/>
    <property type="molecule type" value="Genomic_DNA"/>
</dbReference>
<dbReference type="InterPro" id="IPR000868">
    <property type="entry name" value="Isochorismatase-like_dom"/>
</dbReference>
<gene>
    <name evidence="3" type="ORF">ENW00_07855</name>
</gene>
<sequence length="182" mass="20791">MRPALIIVDMVVDFVTGKFGNPYAQEIVPNIKLLIEKAHEKNIPVIYLRDSHSEEDKELSLWGKHAMEGDKGSEIIPELAPSPQDYVINKKVYSGFYKTDLEDVLKKHNVDTVILTGTSTHICVLHNSADAFFRGFEVIVISDATASFVPEEHERALKYMKDIHNAKIYTTQEFIEKWEEIN</sequence>
<keyword evidence="1 3" id="KW-0378">Hydrolase</keyword>
<proteinExistence type="predicted"/>
<name>A0A7C3RKX0_DICTH</name>
<dbReference type="Pfam" id="PF00857">
    <property type="entry name" value="Isochorismatase"/>
    <property type="match status" value="1"/>
</dbReference>
<evidence type="ECO:0000256" key="1">
    <source>
        <dbReference type="ARBA" id="ARBA00022801"/>
    </source>
</evidence>
<comment type="caution">
    <text evidence="3">The sequence shown here is derived from an EMBL/GenBank/DDBJ whole genome shotgun (WGS) entry which is preliminary data.</text>
</comment>
<dbReference type="GO" id="GO:0016787">
    <property type="term" value="F:hydrolase activity"/>
    <property type="evidence" value="ECO:0007669"/>
    <property type="project" value="UniProtKB-KW"/>
</dbReference>
<dbReference type="Gene3D" id="3.40.50.850">
    <property type="entry name" value="Isochorismatase-like"/>
    <property type="match status" value="1"/>
</dbReference>
<accession>A0A7C3RKX0</accession>
<dbReference type="PANTHER" id="PTHR43540">
    <property type="entry name" value="PEROXYUREIDOACRYLATE/UREIDOACRYLATE AMIDOHYDROLASE-RELATED"/>
    <property type="match status" value="1"/>
</dbReference>
<organism evidence="3">
    <name type="scientific">Dictyoglomus thermophilum</name>
    <dbReference type="NCBI Taxonomy" id="14"/>
    <lineage>
        <taxon>Bacteria</taxon>
        <taxon>Pseudomonadati</taxon>
        <taxon>Dictyoglomota</taxon>
        <taxon>Dictyoglomia</taxon>
        <taxon>Dictyoglomales</taxon>
        <taxon>Dictyoglomaceae</taxon>
        <taxon>Dictyoglomus</taxon>
    </lineage>
</organism>
<dbReference type="PANTHER" id="PTHR43540:SF6">
    <property type="entry name" value="ISOCHORISMATASE-LIKE DOMAIN-CONTAINING PROTEIN"/>
    <property type="match status" value="1"/>
</dbReference>
<dbReference type="AlphaFoldDB" id="A0A7C3RKX0"/>
<dbReference type="CDD" id="cd00431">
    <property type="entry name" value="cysteine_hydrolases"/>
    <property type="match status" value="1"/>
</dbReference>
<feature type="domain" description="Isochorismatase-like" evidence="2">
    <location>
        <begin position="4"/>
        <end position="171"/>
    </location>
</feature>